<dbReference type="AlphaFoldDB" id="A0A8H7ZPZ0"/>
<comment type="caution">
    <text evidence="1">The sequence shown here is derived from an EMBL/GenBank/DDBJ whole genome shotgun (WGS) entry which is preliminary data.</text>
</comment>
<dbReference type="EMBL" id="JAEFCI010010664">
    <property type="protein sequence ID" value="KAG5457084.1"/>
    <property type="molecule type" value="Genomic_DNA"/>
</dbReference>
<protein>
    <submittedName>
        <fullName evidence="1">Uncharacterized protein</fullName>
    </submittedName>
</protein>
<evidence type="ECO:0000313" key="1">
    <source>
        <dbReference type="EMBL" id="KAG5457084.1"/>
    </source>
</evidence>
<reference evidence="1 2" key="1">
    <citation type="journal article" name="Sci. Rep.">
        <title>Genome-scale phylogenetic analyses confirm Olpidium as the closest living zoosporic fungus to the non-flagellated, terrestrial fungi.</title>
        <authorList>
            <person name="Chang Y."/>
            <person name="Rochon D."/>
            <person name="Sekimoto S."/>
            <person name="Wang Y."/>
            <person name="Chovatia M."/>
            <person name="Sandor L."/>
            <person name="Salamov A."/>
            <person name="Grigoriev I.V."/>
            <person name="Stajich J.E."/>
            <person name="Spatafora J.W."/>
        </authorList>
    </citation>
    <scope>NUCLEOTIDE SEQUENCE [LARGE SCALE GENOMIC DNA]</scope>
    <source>
        <strain evidence="1">S191</strain>
    </source>
</reference>
<proteinExistence type="predicted"/>
<sequence length="270" mass="29988">MRNRKKPAYNLSSLPFPPNPRNWKTHARLEEDTAVCVNVGVGVLGFAVLGEHAGRNLVDLTDEAEQGVIWKVLHGELALTQVARVGAAEYSVTVAGHNLAGFESLPQVLFNARSVDLGCAQLFFHFHDPAQHLLVGKAMQRPSKAVKPSRERQVGVRKCGPDKVCRVRRDVPALVVGVNRQVEPHQLNKFGIDIEAQQTSEICRVVEVRVHGGHFSVLVHVAVDTRRYVGQFRDQIHRVLVRVVPVLGFVDSGLVRSREGRIVLQRIHSN</sequence>
<accession>A0A8H7ZPZ0</accession>
<keyword evidence="2" id="KW-1185">Reference proteome</keyword>
<organism evidence="1 2">
    <name type="scientific">Olpidium bornovanus</name>
    <dbReference type="NCBI Taxonomy" id="278681"/>
    <lineage>
        <taxon>Eukaryota</taxon>
        <taxon>Fungi</taxon>
        <taxon>Fungi incertae sedis</taxon>
        <taxon>Olpidiomycota</taxon>
        <taxon>Olpidiomycotina</taxon>
        <taxon>Olpidiomycetes</taxon>
        <taxon>Olpidiales</taxon>
        <taxon>Olpidiaceae</taxon>
        <taxon>Olpidium</taxon>
    </lineage>
</organism>
<name>A0A8H7ZPZ0_9FUNG</name>
<dbReference type="Proteomes" id="UP000673691">
    <property type="component" value="Unassembled WGS sequence"/>
</dbReference>
<dbReference type="OrthoDB" id="10669555at2759"/>
<gene>
    <name evidence="1" type="ORF">BJ554DRAFT_2998</name>
</gene>
<evidence type="ECO:0000313" key="2">
    <source>
        <dbReference type="Proteomes" id="UP000673691"/>
    </source>
</evidence>